<keyword evidence="4" id="KW-1185">Reference proteome</keyword>
<evidence type="ECO:0000313" key="3">
    <source>
        <dbReference type="EnsemblPlants" id="PNT67278"/>
    </source>
</evidence>
<accession>A0A2K2CZ22</accession>
<reference evidence="2 3" key="1">
    <citation type="journal article" date="2010" name="Nature">
        <title>Genome sequencing and analysis of the model grass Brachypodium distachyon.</title>
        <authorList>
            <consortium name="International Brachypodium Initiative"/>
        </authorList>
    </citation>
    <scope>NUCLEOTIDE SEQUENCE [LARGE SCALE GENOMIC DNA]</scope>
    <source>
        <strain evidence="2 3">Bd21</strain>
    </source>
</reference>
<feature type="compositionally biased region" description="Polar residues" evidence="1">
    <location>
        <begin position="274"/>
        <end position="290"/>
    </location>
</feature>
<feature type="compositionally biased region" description="Low complexity" evidence="1">
    <location>
        <begin position="45"/>
        <end position="54"/>
    </location>
</feature>
<sequence length="290" mass="30220">RTPGSKEGVEAPSVGGRQQRRVAKRSQAVRTPCSLRERHRRAAEMARASTAGRSEGSRAEARSEGGAGAMQRSWGAASGKVPGRRAAAGQPFSAPLCTQEKPASIPNPQANATNRRPGNRSSPTESIFPHPSPALRAVSPRPLASPPSFSQAAAASLSREPSPPPSSVEAASLIPASRRPGSGEIRPRQPVPLARLGTFSSAAPQQGSPSPRTLPPPNPQAILFSRSCWRRHTPCAPEPTPPRPPAPMLDGLLLPPLATIFVGFGSQGRGPSACSLTRSCPLSPPLSSTK</sequence>
<protein>
    <submittedName>
        <fullName evidence="2 3">Uncharacterized protein</fullName>
    </submittedName>
</protein>
<gene>
    <name evidence="2" type="ORF">BRADI_3g23251v3</name>
</gene>
<dbReference type="Gramene" id="PNT67278">
    <property type="protein sequence ID" value="PNT67278"/>
    <property type="gene ID" value="BRADI_3g23251v3"/>
</dbReference>
<evidence type="ECO:0000256" key="1">
    <source>
        <dbReference type="SAM" id="MobiDB-lite"/>
    </source>
</evidence>
<feature type="compositionally biased region" description="Low complexity" evidence="1">
    <location>
        <begin position="200"/>
        <end position="211"/>
    </location>
</feature>
<dbReference type="AlphaFoldDB" id="A0A2K2CZ22"/>
<dbReference type="Proteomes" id="UP000008810">
    <property type="component" value="Chromosome 3"/>
</dbReference>
<feature type="region of interest" description="Disordered" evidence="1">
    <location>
        <begin position="268"/>
        <end position="290"/>
    </location>
</feature>
<reference evidence="3" key="3">
    <citation type="submission" date="2018-08" db="UniProtKB">
        <authorList>
            <consortium name="EnsemblPlants"/>
        </authorList>
    </citation>
    <scope>IDENTIFICATION</scope>
    <source>
        <strain evidence="3">cv. Bd21</strain>
    </source>
</reference>
<feature type="compositionally biased region" description="Low complexity" evidence="1">
    <location>
        <begin position="146"/>
        <end position="160"/>
    </location>
</feature>
<feature type="non-terminal residue" evidence="2">
    <location>
        <position position="1"/>
    </location>
</feature>
<evidence type="ECO:0000313" key="4">
    <source>
        <dbReference type="Proteomes" id="UP000008810"/>
    </source>
</evidence>
<dbReference type="EnsemblPlants" id="PNT67278">
    <property type="protein sequence ID" value="PNT67278"/>
    <property type="gene ID" value="BRADI_3g23251v3"/>
</dbReference>
<organism evidence="2">
    <name type="scientific">Brachypodium distachyon</name>
    <name type="common">Purple false brome</name>
    <name type="synonym">Trachynia distachya</name>
    <dbReference type="NCBI Taxonomy" id="15368"/>
    <lineage>
        <taxon>Eukaryota</taxon>
        <taxon>Viridiplantae</taxon>
        <taxon>Streptophyta</taxon>
        <taxon>Embryophyta</taxon>
        <taxon>Tracheophyta</taxon>
        <taxon>Spermatophyta</taxon>
        <taxon>Magnoliopsida</taxon>
        <taxon>Liliopsida</taxon>
        <taxon>Poales</taxon>
        <taxon>Poaceae</taxon>
        <taxon>BOP clade</taxon>
        <taxon>Pooideae</taxon>
        <taxon>Stipodae</taxon>
        <taxon>Brachypodieae</taxon>
        <taxon>Brachypodium</taxon>
    </lineage>
</organism>
<reference evidence="2" key="2">
    <citation type="submission" date="2017-06" db="EMBL/GenBank/DDBJ databases">
        <title>WGS assembly of Brachypodium distachyon.</title>
        <authorList>
            <consortium name="The International Brachypodium Initiative"/>
            <person name="Lucas S."/>
            <person name="Harmon-Smith M."/>
            <person name="Lail K."/>
            <person name="Tice H."/>
            <person name="Grimwood J."/>
            <person name="Bruce D."/>
            <person name="Barry K."/>
            <person name="Shu S."/>
            <person name="Lindquist E."/>
            <person name="Wang M."/>
            <person name="Pitluck S."/>
            <person name="Vogel J.P."/>
            <person name="Garvin D.F."/>
            <person name="Mockler T.C."/>
            <person name="Schmutz J."/>
            <person name="Rokhsar D."/>
            <person name="Bevan M.W."/>
        </authorList>
    </citation>
    <scope>NUCLEOTIDE SEQUENCE</scope>
    <source>
        <strain evidence="2">Bd21</strain>
    </source>
</reference>
<feature type="region of interest" description="Disordered" evidence="1">
    <location>
        <begin position="1"/>
        <end position="221"/>
    </location>
</feature>
<evidence type="ECO:0000313" key="2">
    <source>
        <dbReference type="EMBL" id="PNT67278.1"/>
    </source>
</evidence>
<dbReference type="EMBL" id="CM000882">
    <property type="protein sequence ID" value="PNT67278.1"/>
    <property type="molecule type" value="Genomic_DNA"/>
</dbReference>
<dbReference type="InParanoid" id="A0A2K2CZ22"/>
<name>A0A2K2CZ22_BRADI</name>
<proteinExistence type="predicted"/>
<feature type="compositionally biased region" description="Polar residues" evidence="1">
    <location>
        <begin position="106"/>
        <end position="125"/>
    </location>
</feature>